<evidence type="ECO:0000313" key="3">
    <source>
        <dbReference type="EMBL" id="RDH14262.1"/>
    </source>
</evidence>
<keyword evidence="2" id="KW-0472">Membrane</keyword>
<dbReference type="EMBL" id="KZ851972">
    <property type="protein sequence ID" value="RDH14262.1"/>
    <property type="molecule type" value="Genomic_DNA"/>
</dbReference>
<evidence type="ECO:0000256" key="1">
    <source>
        <dbReference type="SAM" id="MobiDB-lite"/>
    </source>
</evidence>
<dbReference type="VEuPathDB" id="FungiDB:M747DRAFT_249897"/>
<keyword evidence="2" id="KW-1133">Transmembrane helix</keyword>
<keyword evidence="2" id="KW-0812">Transmembrane</keyword>
<sequence length="115" mass="12977">MAEKAEGNESESEGKERQGERYRATQADERWRTINLLTQSKTWVLNVVSVTSVTGLIVGSAACFLLSSFETEGEWIWSRREREDIPFERAGQMVKTKPQNNSIRHAGWTCGSILG</sequence>
<feature type="transmembrane region" description="Helical" evidence="2">
    <location>
        <begin position="43"/>
        <end position="69"/>
    </location>
</feature>
<accession>A0A370BLM1</accession>
<organism evidence="3 4">
    <name type="scientific">Aspergillus niger ATCC 13496</name>
    <dbReference type="NCBI Taxonomy" id="1353008"/>
    <lineage>
        <taxon>Eukaryota</taxon>
        <taxon>Fungi</taxon>
        <taxon>Dikarya</taxon>
        <taxon>Ascomycota</taxon>
        <taxon>Pezizomycotina</taxon>
        <taxon>Eurotiomycetes</taxon>
        <taxon>Eurotiomycetidae</taxon>
        <taxon>Eurotiales</taxon>
        <taxon>Aspergillaceae</taxon>
        <taxon>Aspergillus</taxon>
        <taxon>Aspergillus subgen. Circumdati</taxon>
    </lineage>
</organism>
<gene>
    <name evidence="3" type="ORF">M747DRAFT_249897</name>
</gene>
<evidence type="ECO:0000256" key="2">
    <source>
        <dbReference type="SAM" id="Phobius"/>
    </source>
</evidence>
<dbReference type="AlphaFoldDB" id="A0A370BLM1"/>
<dbReference type="Proteomes" id="UP000253845">
    <property type="component" value="Unassembled WGS sequence"/>
</dbReference>
<protein>
    <submittedName>
        <fullName evidence="3">Uncharacterized protein</fullName>
    </submittedName>
</protein>
<feature type="region of interest" description="Disordered" evidence="1">
    <location>
        <begin position="1"/>
        <end position="24"/>
    </location>
</feature>
<reference evidence="3 4" key="1">
    <citation type="submission" date="2018-07" db="EMBL/GenBank/DDBJ databases">
        <title>Section-level genome sequencing of Aspergillus section Nigri to investigate inter- and intra-species variation.</title>
        <authorList>
            <consortium name="DOE Joint Genome Institute"/>
            <person name="Vesth T.C."/>
            <person name="Nybo J.L."/>
            <person name="Theobald S."/>
            <person name="Frisvad J.C."/>
            <person name="Larsen T.O."/>
            <person name="Nielsen K.F."/>
            <person name="Hoof J.B."/>
            <person name="Brandl J."/>
            <person name="Salamov A."/>
            <person name="Riley R."/>
            <person name="Gladden J.M."/>
            <person name="Phatale P."/>
            <person name="Nielsen M.T."/>
            <person name="Lyhne E.K."/>
            <person name="Kogle M.E."/>
            <person name="Strasser K."/>
            <person name="McDonnell E."/>
            <person name="Barry K."/>
            <person name="Clum A."/>
            <person name="Chen C."/>
            <person name="Nolan M."/>
            <person name="Sandor L."/>
            <person name="Kuo A."/>
            <person name="Lipzen A."/>
            <person name="Hainaut M."/>
            <person name="Drula E."/>
            <person name="Tsang A."/>
            <person name="Magnuson J.K."/>
            <person name="Henrissat B."/>
            <person name="Wiebenga A."/>
            <person name="Simmons B.A."/>
            <person name="Makela M.R."/>
            <person name="De vries R.P."/>
            <person name="Grigoriev I.V."/>
            <person name="Mortensen U.H."/>
            <person name="Baker S.E."/>
            <person name="Andersen M.R."/>
        </authorList>
    </citation>
    <scope>NUCLEOTIDE SEQUENCE [LARGE SCALE GENOMIC DNA]</scope>
    <source>
        <strain evidence="3 4">ATCC 13496</strain>
    </source>
</reference>
<evidence type="ECO:0000313" key="4">
    <source>
        <dbReference type="Proteomes" id="UP000253845"/>
    </source>
</evidence>
<name>A0A370BLM1_ASPNG</name>
<proteinExistence type="predicted"/>